<evidence type="ECO:0000313" key="10">
    <source>
        <dbReference type="Proteomes" id="UP000512184"/>
    </source>
</evidence>
<sequence length="591" mass="63643">MAIPPSNNNNRFPGFGNSDNTNSRSTSRRGSSRHGSSFDAQQVITQVAQSQSSLGVTPSALRSRLSPRGLPPSYEEACNSEQPPSYEEVCNSPPPPPYEEAVTMDPPPPYSERDDRHPRGSRSSSRGGSSSSPSAGSRGSSGATLPLSTIYEAQGARPRVQGEGRRGGSSGRTHQAAQRVLPRPLPSSPEPSPAPSTLPIPYHRALQSVRSANPRRQPSGPVGPSELHLVSSALGHNSSRQEILLTAGGASSNLFMRSNAFNWSALIELLIGKSQGGVRVCGRYNPEAGAPPPLPAIPLLDISPYYQDPRTPVRNHYQHLLVRDGQSSLIFCGDFSNNPPEGLDLMLKINSASLANLLETHLPGTVEIHGENIRYIPLSPNNQEGTRAIVQAISLAQSTIYICNTNINDPDILHALKQAARRNVDVVLILGPSDDLQVLYNHAALTSTNFVTRLSTQPINTNFALIDNKIFIAGSAPWTMQGLESSYSDLLVISPLSTPNRISLQNFWSLLSSSAEILEPKTVQTRIDLALSGLPQSNPQEQTGAIGGNESPQISLESYLEFCTQNGLEPDLYQSSSSLEEELSRLSFDDS</sequence>
<dbReference type="Proteomes" id="UP000512184">
    <property type="component" value="Chromosome"/>
</dbReference>
<dbReference type="InterPro" id="IPR051406">
    <property type="entry name" value="PLD_domain"/>
</dbReference>
<evidence type="ECO:0000256" key="1">
    <source>
        <dbReference type="ARBA" id="ARBA00000798"/>
    </source>
</evidence>
<feature type="region of interest" description="Disordered" evidence="7">
    <location>
        <begin position="571"/>
        <end position="591"/>
    </location>
</feature>
<evidence type="ECO:0000256" key="6">
    <source>
        <dbReference type="ARBA" id="ARBA00023098"/>
    </source>
</evidence>
<evidence type="ECO:0000259" key="8">
    <source>
        <dbReference type="Pfam" id="PF13091"/>
    </source>
</evidence>
<organism evidence="9 10">
    <name type="scientific">Chlamydia suis</name>
    <dbReference type="NCBI Taxonomy" id="83559"/>
    <lineage>
        <taxon>Bacteria</taxon>
        <taxon>Pseudomonadati</taxon>
        <taxon>Chlamydiota</taxon>
        <taxon>Chlamydiia</taxon>
        <taxon>Chlamydiales</taxon>
        <taxon>Chlamydiaceae</taxon>
        <taxon>Chlamydia/Chlamydophila group</taxon>
        <taxon>Chlamydia</taxon>
    </lineage>
</organism>
<dbReference type="EC" id="3.1.4.4" evidence="3"/>
<keyword evidence="4" id="KW-0378">Hydrolase</keyword>
<keyword evidence="5" id="KW-0442">Lipid degradation</keyword>
<dbReference type="Gene3D" id="3.30.870.10">
    <property type="entry name" value="Endonuclease Chain A"/>
    <property type="match status" value="1"/>
</dbReference>
<accession>A0ABX6IQF9</accession>
<feature type="compositionally biased region" description="Polar residues" evidence="7">
    <location>
        <begin position="1"/>
        <end position="11"/>
    </location>
</feature>
<dbReference type="Pfam" id="PF13091">
    <property type="entry name" value="PLDc_2"/>
    <property type="match status" value="1"/>
</dbReference>
<name>A0ABX6IQF9_9CHLA</name>
<dbReference type="SUPFAM" id="SSF56024">
    <property type="entry name" value="Phospholipase D/nuclease"/>
    <property type="match status" value="1"/>
</dbReference>
<dbReference type="InterPro" id="IPR025202">
    <property type="entry name" value="PLD-like_dom"/>
</dbReference>
<keyword evidence="10" id="KW-1185">Reference proteome</keyword>
<dbReference type="PANTHER" id="PTHR43856:SF1">
    <property type="entry name" value="MITOCHONDRIAL CARDIOLIPIN HYDROLASE"/>
    <property type="match status" value="1"/>
</dbReference>
<evidence type="ECO:0000256" key="5">
    <source>
        <dbReference type="ARBA" id="ARBA00022963"/>
    </source>
</evidence>
<reference evidence="9" key="1">
    <citation type="submission" date="2019-01" db="EMBL/GenBank/DDBJ databases">
        <title>Whole genome sequencing and annotation enables comparative genome analysis that reveals unique features of the Chlamydia suis R19 Genome.</title>
        <authorList>
            <person name="Dimond Z.E."/>
        </authorList>
    </citation>
    <scope>NUCLEOTIDE SEQUENCE [LARGE SCALE GENOMIC DNA]</scope>
    <source>
        <strain evidence="9">R19</strain>
    </source>
</reference>
<feature type="region of interest" description="Disordered" evidence="7">
    <location>
        <begin position="209"/>
        <end position="228"/>
    </location>
</feature>
<keyword evidence="6" id="KW-0443">Lipid metabolism</keyword>
<feature type="compositionally biased region" description="Low complexity" evidence="7">
    <location>
        <begin position="16"/>
        <end position="25"/>
    </location>
</feature>
<proteinExistence type="inferred from homology"/>
<evidence type="ECO:0000256" key="4">
    <source>
        <dbReference type="ARBA" id="ARBA00022801"/>
    </source>
</evidence>
<feature type="compositionally biased region" description="Polar residues" evidence="7">
    <location>
        <begin position="38"/>
        <end position="56"/>
    </location>
</feature>
<evidence type="ECO:0000256" key="3">
    <source>
        <dbReference type="ARBA" id="ARBA00012027"/>
    </source>
</evidence>
<feature type="region of interest" description="Disordered" evidence="7">
    <location>
        <begin position="1"/>
        <end position="200"/>
    </location>
</feature>
<evidence type="ECO:0000256" key="2">
    <source>
        <dbReference type="ARBA" id="ARBA00008664"/>
    </source>
</evidence>
<evidence type="ECO:0000256" key="7">
    <source>
        <dbReference type="SAM" id="MobiDB-lite"/>
    </source>
</evidence>
<gene>
    <name evidence="9" type="primary">hypothetical protein</name>
    <name evidence="9" type="ORF">Chls_483</name>
</gene>
<feature type="compositionally biased region" description="Pro residues" evidence="7">
    <location>
        <begin position="183"/>
        <end position="198"/>
    </location>
</feature>
<comment type="similarity">
    <text evidence="2">Belongs to the phospholipase D family.</text>
</comment>
<feature type="domain" description="Phospholipase D-like" evidence="8">
    <location>
        <begin position="389"/>
        <end position="493"/>
    </location>
</feature>
<dbReference type="PANTHER" id="PTHR43856">
    <property type="entry name" value="CARDIOLIPIN HYDROLASE"/>
    <property type="match status" value="1"/>
</dbReference>
<dbReference type="EMBL" id="CP035278">
    <property type="protein sequence ID" value="QHP83358.1"/>
    <property type="molecule type" value="Genomic_DNA"/>
</dbReference>
<evidence type="ECO:0000313" key="9">
    <source>
        <dbReference type="EMBL" id="QHP83358.1"/>
    </source>
</evidence>
<comment type="catalytic activity">
    <reaction evidence="1">
        <text>a 1,2-diacyl-sn-glycero-3-phosphocholine + H2O = a 1,2-diacyl-sn-glycero-3-phosphate + choline + H(+)</text>
        <dbReference type="Rhea" id="RHEA:14445"/>
        <dbReference type="ChEBI" id="CHEBI:15354"/>
        <dbReference type="ChEBI" id="CHEBI:15377"/>
        <dbReference type="ChEBI" id="CHEBI:15378"/>
        <dbReference type="ChEBI" id="CHEBI:57643"/>
        <dbReference type="ChEBI" id="CHEBI:58608"/>
        <dbReference type="EC" id="3.1.4.4"/>
    </reaction>
</comment>
<feature type="compositionally biased region" description="Basic and acidic residues" evidence="7">
    <location>
        <begin position="582"/>
        <end position="591"/>
    </location>
</feature>
<feature type="compositionally biased region" description="Low complexity" evidence="7">
    <location>
        <begin position="121"/>
        <end position="143"/>
    </location>
</feature>
<protein>
    <recommendedName>
        <fullName evidence="3">phospholipase D</fullName>
        <ecNumber evidence="3">3.1.4.4</ecNumber>
    </recommendedName>
</protein>